<evidence type="ECO:0008006" key="4">
    <source>
        <dbReference type="Google" id="ProtNLM"/>
    </source>
</evidence>
<dbReference type="RefSeq" id="WP_323391879.1">
    <property type="nucleotide sequence ID" value="NZ_JBEPDZ010000006.1"/>
</dbReference>
<dbReference type="EMBL" id="VCLA01000126">
    <property type="protein sequence ID" value="MQT01477.1"/>
    <property type="molecule type" value="Genomic_DNA"/>
</dbReference>
<organism evidence="2 3">
    <name type="scientific">Streptomyces jumonjinensis</name>
    <dbReference type="NCBI Taxonomy" id="1945"/>
    <lineage>
        <taxon>Bacteria</taxon>
        <taxon>Bacillati</taxon>
        <taxon>Actinomycetota</taxon>
        <taxon>Actinomycetes</taxon>
        <taxon>Kitasatosporales</taxon>
        <taxon>Streptomycetaceae</taxon>
        <taxon>Streptomyces</taxon>
    </lineage>
</organism>
<feature type="transmembrane region" description="Helical" evidence="1">
    <location>
        <begin position="86"/>
        <end position="105"/>
    </location>
</feature>
<keyword evidence="1" id="KW-0812">Transmembrane</keyword>
<keyword evidence="1" id="KW-1133">Transmembrane helix</keyword>
<feature type="transmembrane region" description="Helical" evidence="1">
    <location>
        <begin position="111"/>
        <end position="133"/>
    </location>
</feature>
<accession>A0A646KHK2</accession>
<dbReference type="AlphaFoldDB" id="A0A646KHK2"/>
<dbReference type="Proteomes" id="UP000419138">
    <property type="component" value="Unassembled WGS sequence"/>
</dbReference>
<evidence type="ECO:0000313" key="3">
    <source>
        <dbReference type="Proteomes" id="UP000419138"/>
    </source>
</evidence>
<evidence type="ECO:0000256" key="1">
    <source>
        <dbReference type="SAM" id="Phobius"/>
    </source>
</evidence>
<keyword evidence="1" id="KW-0472">Membrane</keyword>
<feature type="transmembrane region" description="Helical" evidence="1">
    <location>
        <begin position="21"/>
        <end position="41"/>
    </location>
</feature>
<feature type="transmembrane region" description="Helical" evidence="1">
    <location>
        <begin position="53"/>
        <end position="74"/>
    </location>
</feature>
<keyword evidence="3" id="KW-1185">Reference proteome</keyword>
<reference evidence="2 3" key="1">
    <citation type="submission" date="2019-05" db="EMBL/GenBank/DDBJ databases">
        <title>Comparative genomics and metabolomics analyses of clavulanic acid producing Streptomyces species provides insight into specialized metabolism and evolution of beta-lactam biosynthetic gene clusters.</title>
        <authorList>
            <person name="Moore M.A."/>
            <person name="Cruz-Morales P."/>
            <person name="Barona Gomez F."/>
            <person name="Kapil T."/>
        </authorList>
    </citation>
    <scope>NUCLEOTIDE SEQUENCE [LARGE SCALE GENOMIC DNA]</scope>
    <source>
        <strain evidence="2 3">NRRL 5741</strain>
    </source>
</reference>
<protein>
    <recommendedName>
        <fullName evidence="4">Integral membrane protein</fullName>
    </recommendedName>
</protein>
<sequence>MSTAILAGIARTDEPKTMLRRFLALDAVVTLLNGLVYLVASEEVGRLIGVDDGFLLGLGIFLALFGVAVGALAGRRQPAALAVKTVIDLNLLYGIVSIASVVLWFDPSTAGAVWIPLQGLVVAAFALLQISALRARDAR</sequence>
<proteinExistence type="predicted"/>
<evidence type="ECO:0000313" key="2">
    <source>
        <dbReference type="EMBL" id="MQT01477.1"/>
    </source>
</evidence>
<comment type="caution">
    <text evidence="2">The sequence shown here is derived from an EMBL/GenBank/DDBJ whole genome shotgun (WGS) entry which is preliminary data.</text>
</comment>
<name>A0A646KHK2_STRJU</name>
<gene>
    <name evidence="2" type="ORF">FF041_15050</name>
</gene>